<sequence>MNARTPHRDAIRILFLLNAGSVQWVDQSDAAVARIFKGEARLHAFDFWMRNPDYLASELLDSFEATGNVRHLTAAEAIFDSDEPDLRRIPMIRYLFGAFERLDDALSLLRSRDLVRITGVKTKTKVHETDFVLTSKAVVVCENAIIKEPILEWYADRAALIADVAGSRGGGALKEKQYEQATYAETQLGGVIPPIGVDVRQRLASLKRAA</sequence>
<proteinExistence type="predicted"/>
<protein>
    <submittedName>
        <fullName evidence="1">Uncharacterized protein</fullName>
    </submittedName>
</protein>
<gene>
    <name evidence="1" type="ORF">V4C55_38940</name>
</gene>
<comment type="caution">
    <text evidence="1">The sequence shown here is derived from an EMBL/GenBank/DDBJ whole genome shotgun (WGS) entry which is preliminary data.</text>
</comment>
<accession>A0ABU9QQE1</accession>
<keyword evidence="2" id="KW-1185">Reference proteome</keyword>
<dbReference type="RefSeq" id="WP_201661422.1">
    <property type="nucleotide sequence ID" value="NZ_CAJHCS010000048.1"/>
</dbReference>
<evidence type="ECO:0000313" key="2">
    <source>
        <dbReference type="Proteomes" id="UP001494588"/>
    </source>
</evidence>
<dbReference type="EMBL" id="JAZHGC010000058">
    <property type="protein sequence ID" value="MEM5291710.1"/>
    <property type="molecule type" value="Genomic_DNA"/>
</dbReference>
<name>A0ABU9QQE1_9BURK</name>
<organism evidence="1 2">
    <name type="scientific">Paraburkholderia sabiae</name>
    <dbReference type="NCBI Taxonomy" id="273251"/>
    <lineage>
        <taxon>Bacteria</taxon>
        <taxon>Pseudomonadati</taxon>
        <taxon>Pseudomonadota</taxon>
        <taxon>Betaproteobacteria</taxon>
        <taxon>Burkholderiales</taxon>
        <taxon>Burkholderiaceae</taxon>
        <taxon>Paraburkholderia</taxon>
    </lineage>
</organism>
<dbReference type="Proteomes" id="UP001494588">
    <property type="component" value="Unassembled WGS sequence"/>
</dbReference>
<evidence type="ECO:0000313" key="1">
    <source>
        <dbReference type="EMBL" id="MEM5291710.1"/>
    </source>
</evidence>
<reference evidence="1 2" key="1">
    <citation type="submission" date="2024-01" db="EMBL/GenBank/DDBJ databases">
        <title>The diversity of rhizobia nodulating Mimosa spp. in eleven states of Brazil covering several biomes is determined by host plant, location, and edaphic factors.</title>
        <authorList>
            <person name="Rouws L."/>
            <person name="Barauna A."/>
            <person name="Beukes C."/>
            <person name="De Faria S.M."/>
            <person name="Gross E."/>
            <person name="Dos Reis Junior F.B."/>
            <person name="Simon M."/>
            <person name="Maluk M."/>
            <person name="Odee D.W."/>
            <person name="Kenicer G."/>
            <person name="Young J.P.W."/>
            <person name="Reis V.M."/>
            <person name="Zilli J."/>
            <person name="James E.K."/>
        </authorList>
    </citation>
    <scope>NUCLEOTIDE SEQUENCE [LARGE SCALE GENOMIC DNA]</scope>
    <source>
        <strain evidence="1 2">JPY77</strain>
    </source>
</reference>